<name>A0A9Q3HLC4_9BASI</name>
<dbReference type="EMBL" id="AVOT02021062">
    <property type="protein sequence ID" value="MBW0509648.1"/>
    <property type="molecule type" value="Genomic_DNA"/>
</dbReference>
<gene>
    <name evidence="1" type="ORF">O181_049363</name>
</gene>
<evidence type="ECO:0000313" key="2">
    <source>
        <dbReference type="Proteomes" id="UP000765509"/>
    </source>
</evidence>
<proteinExistence type="predicted"/>
<accession>A0A9Q3HLC4</accession>
<dbReference type="AlphaFoldDB" id="A0A9Q3HLC4"/>
<organism evidence="1 2">
    <name type="scientific">Austropuccinia psidii MF-1</name>
    <dbReference type="NCBI Taxonomy" id="1389203"/>
    <lineage>
        <taxon>Eukaryota</taxon>
        <taxon>Fungi</taxon>
        <taxon>Dikarya</taxon>
        <taxon>Basidiomycota</taxon>
        <taxon>Pucciniomycotina</taxon>
        <taxon>Pucciniomycetes</taxon>
        <taxon>Pucciniales</taxon>
        <taxon>Sphaerophragmiaceae</taxon>
        <taxon>Austropuccinia</taxon>
    </lineage>
</organism>
<sequence length="114" mass="13248">MDVKFDTFDTELQKLTSNINERTFTEWFKVTNGRIESIPNTYDRIKSKFQQQNDELENISINNINEKLTTMKEHVLEMVGNTNLLATNSARSDSERKKLNNAIATNVNQIHKDL</sequence>
<dbReference type="Proteomes" id="UP000765509">
    <property type="component" value="Unassembled WGS sequence"/>
</dbReference>
<protein>
    <submittedName>
        <fullName evidence="1">Uncharacterized protein</fullName>
    </submittedName>
</protein>
<evidence type="ECO:0000313" key="1">
    <source>
        <dbReference type="EMBL" id="MBW0509648.1"/>
    </source>
</evidence>
<reference evidence="1" key="1">
    <citation type="submission" date="2021-03" db="EMBL/GenBank/DDBJ databases">
        <title>Draft genome sequence of rust myrtle Austropuccinia psidii MF-1, a brazilian biotype.</title>
        <authorList>
            <person name="Quecine M.C."/>
            <person name="Pachon D.M.R."/>
            <person name="Bonatelli M.L."/>
            <person name="Correr F.H."/>
            <person name="Franceschini L.M."/>
            <person name="Leite T.F."/>
            <person name="Margarido G.R.A."/>
            <person name="Almeida C.A."/>
            <person name="Ferrarezi J.A."/>
            <person name="Labate C.A."/>
        </authorList>
    </citation>
    <scope>NUCLEOTIDE SEQUENCE</scope>
    <source>
        <strain evidence="1">MF-1</strain>
    </source>
</reference>
<keyword evidence="2" id="KW-1185">Reference proteome</keyword>
<comment type="caution">
    <text evidence="1">The sequence shown here is derived from an EMBL/GenBank/DDBJ whole genome shotgun (WGS) entry which is preliminary data.</text>
</comment>